<feature type="compositionally biased region" description="Pro residues" evidence="1">
    <location>
        <begin position="349"/>
        <end position="359"/>
    </location>
</feature>
<name>A0A1Y2HW59_9FUNG</name>
<feature type="transmembrane region" description="Helical" evidence="2">
    <location>
        <begin position="154"/>
        <end position="184"/>
    </location>
</feature>
<dbReference type="AlphaFoldDB" id="A0A1Y2HW59"/>
<organism evidence="3 4">
    <name type="scientific">Catenaria anguillulae PL171</name>
    <dbReference type="NCBI Taxonomy" id="765915"/>
    <lineage>
        <taxon>Eukaryota</taxon>
        <taxon>Fungi</taxon>
        <taxon>Fungi incertae sedis</taxon>
        <taxon>Blastocladiomycota</taxon>
        <taxon>Blastocladiomycetes</taxon>
        <taxon>Blastocladiales</taxon>
        <taxon>Catenariaceae</taxon>
        <taxon>Catenaria</taxon>
    </lineage>
</organism>
<feature type="transmembrane region" description="Helical" evidence="2">
    <location>
        <begin position="483"/>
        <end position="507"/>
    </location>
</feature>
<comment type="caution">
    <text evidence="3">The sequence shown here is derived from an EMBL/GenBank/DDBJ whole genome shotgun (WGS) entry which is preliminary data.</text>
</comment>
<evidence type="ECO:0000256" key="2">
    <source>
        <dbReference type="SAM" id="Phobius"/>
    </source>
</evidence>
<feature type="compositionally biased region" description="Pro residues" evidence="1">
    <location>
        <begin position="234"/>
        <end position="248"/>
    </location>
</feature>
<sequence>MTSRSSFHRHSFSSTSSSATAAGSTLVAPRPSKVAAQAATALIGKLADLAQDTLNKPSTQKLLNRVPSPVANIFKDDPDTGPSVLDHVASLLPAKLSDNLIGLQGITRVLSSIVRTTAAILSWRRPHIERLIKEAERSGDGRETPYFSPHPPHVAVLAMAVWTLVCFQPIFLLASLPLWAIALVPTAPTDLRTPRTPGSGTLRRHGMNRIGTGESTSSSEEETESEEDDDGLIIPPPHQPLAPPPALPPRSRSVSLSSSQELCIDQVTEPAVRQSQLNSPAPPLPPRPSEPIIPIASSTNAFSSDTQYVPPHPRTSSVNSSHLRIPSHQSVGSFTSTSSTLDPSFDPTWSPPTQPPSRPNPSASTPTSLPDNSLSPSSSPLPAKRATKGPATQAVHDLLEMQSIILSSADRVRQLLAILGFDSSITRWASTVAKPPPEDMPVLNSKKEQTENELIGQGVPLVFSVSALAGWFGVAWIGLLVPAVWAGGIAAMIVFSDLGLFYMALIVPHVRRWADASVGAVRAWWLDLRLRWAGLGHAAGYEPPKTRVGKLLHALVMEVCAVARAVVKAWAYRLLFWWANLAFDVRRAVVGRERCQVVDDEDEDQAARWLFAEDDDQNEPAPTIRANLDVTATRTT</sequence>
<feature type="compositionally biased region" description="Acidic residues" evidence="1">
    <location>
        <begin position="219"/>
        <end position="231"/>
    </location>
</feature>
<feature type="compositionally biased region" description="Basic residues" evidence="1">
    <location>
        <begin position="1"/>
        <end position="11"/>
    </location>
</feature>
<protein>
    <submittedName>
        <fullName evidence="3">Uncharacterized protein</fullName>
    </submittedName>
</protein>
<accession>A0A1Y2HW59</accession>
<dbReference type="EMBL" id="MCFL01000007">
    <property type="protein sequence ID" value="ORZ38828.1"/>
    <property type="molecule type" value="Genomic_DNA"/>
</dbReference>
<keyword evidence="4" id="KW-1185">Reference proteome</keyword>
<dbReference type="OrthoDB" id="10675088at2759"/>
<feature type="compositionally biased region" description="Polar residues" evidence="1">
    <location>
        <begin position="314"/>
        <end position="342"/>
    </location>
</feature>
<evidence type="ECO:0000313" key="4">
    <source>
        <dbReference type="Proteomes" id="UP000193411"/>
    </source>
</evidence>
<gene>
    <name evidence="3" type="ORF">BCR44DRAFT_42821</name>
</gene>
<evidence type="ECO:0000256" key="1">
    <source>
        <dbReference type="SAM" id="MobiDB-lite"/>
    </source>
</evidence>
<feature type="transmembrane region" description="Helical" evidence="2">
    <location>
        <begin position="454"/>
        <end position="477"/>
    </location>
</feature>
<reference evidence="3 4" key="1">
    <citation type="submission" date="2016-07" db="EMBL/GenBank/DDBJ databases">
        <title>Pervasive Adenine N6-methylation of Active Genes in Fungi.</title>
        <authorList>
            <consortium name="DOE Joint Genome Institute"/>
            <person name="Mondo S.J."/>
            <person name="Dannebaum R.O."/>
            <person name="Kuo R.C."/>
            <person name="Labutti K."/>
            <person name="Haridas S."/>
            <person name="Kuo A."/>
            <person name="Salamov A."/>
            <person name="Ahrendt S.R."/>
            <person name="Lipzen A."/>
            <person name="Sullivan W."/>
            <person name="Andreopoulos W.B."/>
            <person name="Clum A."/>
            <person name="Lindquist E."/>
            <person name="Daum C."/>
            <person name="Ramamoorthy G.K."/>
            <person name="Gryganskyi A."/>
            <person name="Culley D."/>
            <person name="Magnuson J.K."/>
            <person name="James T.Y."/>
            <person name="O'Malley M.A."/>
            <person name="Stajich J.E."/>
            <person name="Spatafora J.W."/>
            <person name="Visel A."/>
            <person name="Grigoriev I.V."/>
        </authorList>
    </citation>
    <scope>NUCLEOTIDE SEQUENCE [LARGE SCALE GENOMIC DNA]</scope>
    <source>
        <strain evidence="3 4">PL171</strain>
    </source>
</reference>
<evidence type="ECO:0000313" key="3">
    <source>
        <dbReference type="EMBL" id="ORZ38828.1"/>
    </source>
</evidence>
<proteinExistence type="predicted"/>
<keyword evidence="2" id="KW-0812">Transmembrane</keyword>
<feature type="compositionally biased region" description="Pro residues" evidence="1">
    <location>
        <begin position="280"/>
        <end position="291"/>
    </location>
</feature>
<feature type="region of interest" description="Disordered" evidence="1">
    <location>
        <begin position="1"/>
        <end position="24"/>
    </location>
</feature>
<feature type="compositionally biased region" description="Low complexity" evidence="1">
    <location>
        <begin position="249"/>
        <end position="260"/>
    </location>
</feature>
<keyword evidence="2" id="KW-1133">Transmembrane helix</keyword>
<feature type="compositionally biased region" description="Low complexity" evidence="1">
    <location>
        <begin position="360"/>
        <end position="382"/>
    </location>
</feature>
<keyword evidence="2" id="KW-0472">Membrane</keyword>
<feature type="region of interest" description="Disordered" evidence="1">
    <location>
        <begin position="189"/>
        <end position="389"/>
    </location>
</feature>
<dbReference type="Proteomes" id="UP000193411">
    <property type="component" value="Unassembled WGS sequence"/>
</dbReference>